<dbReference type="AlphaFoldDB" id="A0A146M565"/>
<gene>
    <name evidence="2" type="ORF">g.64485</name>
</gene>
<keyword evidence="1" id="KW-0472">Membrane</keyword>
<evidence type="ECO:0000313" key="2">
    <source>
        <dbReference type="EMBL" id="JAQ14579.1"/>
    </source>
</evidence>
<dbReference type="EMBL" id="GDHC01004050">
    <property type="protein sequence ID" value="JAQ14579.1"/>
    <property type="molecule type" value="Transcribed_RNA"/>
</dbReference>
<dbReference type="InterPro" id="IPR036397">
    <property type="entry name" value="RNaseH_sf"/>
</dbReference>
<evidence type="ECO:0000256" key="1">
    <source>
        <dbReference type="SAM" id="Phobius"/>
    </source>
</evidence>
<keyword evidence="1" id="KW-0812">Transmembrane</keyword>
<feature type="transmembrane region" description="Helical" evidence="1">
    <location>
        <begin position="140"/>
        <end position="162"/>
    </location>
</feature>
<name>A0A146M565_LYGHE</name>
<sequence length="164" mass="18709">SMTTRVARATTKLLEQFGWDVSTHPPYSPDLAPSDYHFLLTETKEELAGICFSADEGGPGSSRQLDARGGGKFLQGGDFKARCKVFKMWCDRWRLCRKIIHVLNFNPCKFHFFNKNSILKGTYFLDVPRNIPNNHASSPIFVPSIILVIIDFVLLAFIIYYVTW</sequence>
<dbReference type="GO" id="GO:0003676">
    <property type="term" value="F:nucleic acid binding"/>
    <property type="evidence" value="ECO:0007669"/>
    <property type="project" value="InterPro"/>
</dbReference>
<keyword evidence="1" id="KW-1133">Transmembrane helix</keyword>
<proteinExistence type="predicted"/>
<reference evidence="2" key="1">
    <citation type="journal article" date="2016" name="Gigascience">
        <title>De novo construction of an expanded transcriptome assembly for the western tarnished plant bug, Lygus hesperus.</title>
        <authorList>
            <person name="Tassone E.E."/>
            <person name="Geib S.M."/>
            <person name="Hall B."/>
            <person name="Fabrick J.A."/>
            <person name="Brent C.S."/>
            <person name="Hull J.J."/>
        </authorList>
    </citation>
    <scope>NUCLEOTIDE SEQUENCE</scope>
</reference>
<accession>A0A146M565</accession>
<dbReference type="Gene3D" id="3.30.420.10">
    <property type="entry name" value="Ribonuclease H-like superfamily/Ribonuclease H"/>
    <property type="match status" value="1"/>
</dbReference>
<evidence type="ECO:0008006" key="3">
    <source>
        <dbReference type="Google" id="ProtNLM"/>
    </source>
</evidence>
<protein>
    <recommendedName>
        <fullName evidence="3">Histone-lysine N-methyltransferase SETMAR</fullName>
    </recommendedName>
</protein>
<organism evidence="2">
    <name type="scientific">Lygus hesperus</name>
    <name type="common">Western plant bug</name>
    <dbReference type="NCBI Taxonomy" id="30085"/>
    <lineage>
        <taxon>Eukaryota</taxon>
        <taxon>Metazoa</taxon>
        <taxon>Ecdysozoa</taxon>
        <taxon>Arthropoda</taxon>
        <taxon>Hexapoda</taxon>
        <taxon>Insecta</taxon>
        <taxon>Pterygota</taxon>
        <taxon>Neoptera</taxon>
        <taxon>Paraneoptera</taxon>
        <taxon>Hemiptera</taxon>
        <taxon>Heteroptera</taxon>
        <taxon>Panheteroptera</taxon>
        <taxon>Cimicomorpha</taxon>
        <taxon>Miridae</taxon>
        <taxon>Mirini</taxon>
        <taxon>Lygus</taxon>
    </lineage>
</organism>
<feature type="non-terminal residue" evidence="2">
    <location>
        <position position="1"/>
    </location>
</feature>